<comment type="subcellular location">
    <subcellularLocation>
        <location evidence="1">Nucleus</location>
    </subcellularLocation>
</comment>
<name>A0ABD3ADQ2_9GENT</name>
<evidence type="ECO:0000313" key="6">
    <source>
        <dbReference type="EMBL" id="KAL3529268.1"/>
    </source>
</evidence>
<organism evidence="6 7">
    <name type="scientific">Cinchona calisaya</name>
    <dbReference type="NCBI Taxonomy" id="153742"/>
    <lineage>
        <taxon>Eukaryota</taxon>
        <taxon>Viridiplantae</taxon>
        <taxon>Streptophyta</taxon>
        <taxon>Embryophyta</taxon>
        <taxon>Tracheophyta</taxon>
        <taxon>Spermatophyta</taxon>
        <taxon>Magnoliopsida</taxon>
        <taxon>eudicotyledons</taxon>
        <taxon>Gunneridae</taxon>
        <taxon>Pentapetalae</taxon>
        <taxon>asterids</taxon>
        <taxon>lamiids</taxon>
        <taxon>Gentianales</taxon>
        <taxon>Rubiaceae</taxon>
        <taxon>Cinchonoideae</taxon>
        <taxon>Cinchoneae</taxon>
        <taxon>Cinchona</taxon>
    </lineage>
</organism>
<evidence type="ECO:0008006" key="8">
    <source>
        <dbReference type="Google" id="ProtNLM"/>
    </source>
</evidence>
<dbReference type="InterPro" id="IPR052035">
    <property type="entry name" value="ZnF_BED_domain_contain"/>
</dbReference>
<dbReference type="EMBL" id="JBJUIK010000004">
    <property type="protein sequence ID" value="KAL3529268.1"/>
    <property type="molecule type" value="Genomic_DNA"/>
</dbReference>
<evidence type="ECO:0000256" key="1">
    <source>
        <dbReference type="ARBA" id="ARBA00004123"/>
    </source>
</evidence>
<proteinExistence type="predicted"/>
<evidence type="ECO:0000256" key="4">
    <source>
        <dbReference type="ARBA" id="ARBA00022833"/>
    </source>
</evidence>
<accession>A0ABD3ADQ2</accession>
<dbReference type="GO" id="GO:0005634">
    <property type="term" value="C:nucleus"/>
    <property type="evidence" value="ECO:0007669"/>
    <property type="project" value="UniProtKB-SubCell"/>
</dbReference>
<keyword evidence="2" id="KW-0479">Metal-binding</keyword>
<dbReference type="Proteomes" id="UP001630127">
    <property type="component" value="Unassembled WGS sequence"/>
</dbReference>
<evidence type="ECO:0000256" key="2">
    <source>
        <dbReference type="ARBA" id="ARBA00022723"/>
    </source>
</evidence>
<comment type="caution">
    <text evidence="6">The sequence shown here is derived from an EMBL/GenBank/DDBJ whole genome shotgun (WGS) entry which is preliminary data.</text>
</comment>
<dbReference type="InterPro" id="IPR012337">
    <property type="entry name" value="RNaseH-like_sf"/>
</dbReference>
<keyword evidence="7" id="KW-1185">Reference proteome</keyword>
<dbReference type="SUPFAM" id="SSF53098">
    <property type="entry name" value="Ribonuclease H-like"/>
    <property type="match status" value="1"/>
</dbReference>
<evidence type="ECO:0000313" key="7">
    <source>
        <dbReference type="Proteomes" id="UP001630127"/>
    </source>
</evidence>
<gene>
    <name evidence="6" type="ORF">ACH5RR_008590</name>
</gene>
<dbReference type="PANTHER" id="PTHR46481">
    <property type="entry name" value="ZINC FINGER BED DOMAIN-CONTAINING PROTEIN 4"/>
    <property type="match status" value="1"/>
</dbReference>
<evidence type="ECO:0000256" key="5">
    <source>
        <dbReference type="ARBA" id="ARBA00023242"/>
    </source>
</evidence>
<sequence>MVIMQKRIITFCIFNESHIAKNTSNMIKEILHEYDLVNKIFSIDFDNATNNTASIRDLKNYCEPQVCHKFFHIRCACHSLNLSVQDGLRTLNPLIEPIMDAISYQIGHPKIMKE</sequence>
<keyword evidence="5" id="KW-0539">Nucleus</keyword>
<dbReference type="GO" id="GO:0008270">
    <property type="term" value="F:zinc ion binding"/>
    <property type="evidence" value="ECO:0007669"/>
    <property type="project" value="UniProtKB-KW"/>
</dbReference>
<dbReference type="PANTHER" id="PTHR46481:SF10">
    <property type="entry name" value="ZINC FINGER BED DOMAIN-CONTAINING PROTEIN 39"/>
    <property type="match status" value="1"/>
</dbReference>
<keyword evidence="3" id="KW-0863">Zinc-finger</keyword>
<protein>
    <recommendedName>
        <fullName evidence="8">DUF4371 domain-containing protein</fullName>
    </recommendedName>
</protein>
<evidence type="ECO:0000256" key="3">
    <source>
        <dbReference type="ARBA" id="ARBA00022771"/>
    </source>
</evidence>
<keyword evidence="4" id="KW-0862">Zinc</keyword>
<dbReference type="AlphaFoldDB" id="A0ABD3ADQ2"/>
<reference evidence="6 7" key="1">
    <citation type="submission" date="2024-11" db="EMBL/GenBank/DDBJ databases">
        <title>A near-complete genome assembly of Cinchona calisaya.</title>
        <authorList>
            <person name="Lian D.C."/>
            <person name="Zhao X.W."/>
            <person name="Wei L."/>
        </authorList>
    </citation>
    <scope>NUCLEOTIDE SEQUENCE [LARGE SCALE GENOMIC DNA]</scope>
    <source>
        <tissue evidence="6">Nenye</tissue>
    </source>
</reference>